<sequence length="63" mass="6643">MIKFFASGVILTSRRGGIAASKSRVDGRSVVFRAARPRGLVPIRRPVSACDGAGAAHPRQGRP</sequence>
<dbReference type="AlphaFoldDB" id="M2U7N4"/>
<proteinExistence type="predicted"/>
<organism evidence="1 2">
    <name type="scientific">Pacificimonas flava</name>
    <dbReference type="NCBI Taxonomy" id="1234595"/>
    <lineage>
        <taxon>Bacteria</taxon>
        <taxon>Pseudomonadati</taxon>
        <taxon>Pseudomonadota</taxon>
        <taxon>Alphaproteobacteria</taxon>
        <taxon>Sphingomonadales</taxon>
        <taxon>Sphingosinicellaceae</taxon>
        <taxon>Pacificimonas</taxon>
    </lineage>
</organism>
<accession>M2U7N4</accession>
<evidence type="ECO:0000313" key="1">
    <source>
        <dbReference type="EMBL" id="EMD84008.1"/>
    </source>
</evidence>
<dbReference type="Proteomes" id="UP000011717">
    <property type="component" value="Unassembled WGS sequence"/>
</dbReference>
<evidence type="ECO:0000313" key="2">
    <source>
        <dbReference type="Proteomes" id="UP000011717"/>
    </source>
</evidence>
<reference evidence="1 2" key="1">
    <citation type="journal article" date="2013" name="Genome Announc.">
        <title>Draft Genome Sequence of Strain JLT2015T, Belonging to the Family Sphingomonadaceae of the Alphaproteobacteria.</title>
        <authorList>
            <person name="Tang K."/>
            <person name="Liu K."/>
            <person name="Li S."/>
            <person name="Jiao N."/>
        </authorList>
    </citation>
    <scope>NUCLEOTIDE SEQUENCE [LARGE SCALE GENOMIC DNA]</scope>
    <source>
        <strain evidence="1 2">JLT2015</strain>
    </source>
</reference>
<name>M2U7N4_9SPHN</name>
<gene>
    <name evidence="1" type="ORF">C725_0980</name>
</gene>
<comment type="caution">
    <text evidence="1">The sequence shown here is derived from an EMBL/GenBank/DDBJ whole genome shotgun (WGS) entry which is preliminary data.</text>
</comment>
<dbReference type="EMBL" id="AMRV01000002">
    <property type="protein sequence ID" value="EMD84008.1"/>
    <property type="molecule type" value="Genomic_DNA"/>
</dbReference>
<keyword evidence="2" id="KW-1185">Reference proteome</keyword>
<protein>
    <submittedName>
        <fullName evidence="1">Uncharacterized protein</fullName>
    </submittedName>
</protein>